<reference evidence="1 2" key="1">
    <citation type="journal article" date="2022" name="bioRxiv">
        <title>Genomics of Preaxostyla Flagellates Illuminates Evolutionary Transitions and the Path Towards Mitochondrial Loss.</title>
        <authorList>
            <person name="Novak L.V.F."/>
            <person name="Treitli S.C."/>
            <person name="Pyrih J."/>
            <person name="Halakuc P."/>
            <person name="Pipaliya S.V."/>
            <person name="Vacek V."/>
            <person name="Brzon O."/>
            <person name="Soukal P."/>
            <person name="Eme L."/>
            <person name="Dacks J.B."/>
            <person name="Karnkowska A."/>
            <person name="Elias M."/>
            <person name="Hampl V."/>
        </authorList>
    </citation>
    <scope>NUCLEOTIDE SEQUENCE [LARGE SCALE GENOMIC DNA]</scope>
    <source>
        <strain evidence="1">NAU3</strain>
        <tissue evidence="1">Gut</tissue>
    </source>
</reference>
<organism evidence="1 2">
    <name type="scientific">Blattamonas nauphoetae</name>
    <dbReference type="NCBI Taxonomy" id="2049346"/>
    <lineage>
        <taxon>Eukaryota</taxon>
        <taxon>Metamonada</taxon>
        <taxon>Preaxostyla</taxon>
        <taxon>Oxymonadida</taxon>
        <taxon>Blattamonas</taxon>
    </lineage>
</organism>
<sequence>MTNIVIKPGTSSSTARSDLSTPPFAFSIDCSTFLNWDEEELDSEHEQAVIFQSLVATVQLKPSLDVSLETKVVKCLNQVITTAAMNLLNHLIRFCKSKIRLALVKADLIPQLNNILNPQSLSFAETVYIHIHLMSSIATSVRLATPIVLANLGIEDGNEQQAVHETVLKHVLVPSEEYVCHLCVNIFSLTSGPLSEAYETLLAQILRISPYYQPTMDFVLRMPIVLTIPSCLIVPGQTR</sequence>
<keyword evidence="2" id="KW-1185">Reference proteome</keyword>
<dbReference type="EMBL" id="JARBJD010000084">
    <property type="protein sequence ID" value="KAK2953989.1"/>
    <property type="molecule type" value="Genomic_DNA"/>
</dbReference>
<evidence type="ECO:0000313" key="1">
    <source>
        <dbReference type="EMBL" id="KAK2953989.1"/>
    </source>
</evidence>
<comment type="caution">
    <text evidence="1">The sequence shown here is derived from an EMBL/GenBank/DDBJ whole genome shotgun (WGS) entry which is preliminary data.</text>
</comment>
<gene>
    <name evidence="1" type="ORF">BLNAU_11091</name>
</gene>
<proteinExistence type="predicted"/>
<dbReference type="Proteomes" id="UP001281761">
    <property type="component" value="Unassembled WGS sequence"/>
</dbReference>
<protein>
    <submittedName>
        <fullName evidence="1">Uncharacterized protein</fullName>
    </submittedName>
</protein>
<evidence type="ECO:0000313" key="2">
    <source>
        <dbReference type="Proteomes" id="UP001281761"/>
    </source>
</evidence>
<name>A0ABQ9XQG6_9EUKA</name>
<accession>A0ABQ9XQG6</accession>